<dbReference type="Pfam" id="PF01075">
    <property type="entry name" value="Glyco_transf_9"/>
    <property type="match status" value="1"/>
</dbReference>
<protein>
    <submittedName>
        <fullName evidence="3">Heptosyltransferase-1</fullName>
    </submittedName>
</protein>
<dbReference type="Proteomes" id="UP000199233">
    <property type="component" value="Unassembled WGS sequence"/>
</dbReference>
<dbReference type="PANTHER" id="PTHR30160:SF1">
    <property type="entry name" value="LIPOPOLYSACCHARIDE 1,2-N-ACETYLGLUCOSAMINETRANSFERASE-RELATED"/>
    <property type="match status" value="1"/>
</dbReference>
<keyword evidence="2 3" id="KW-0808">Transferase</keyword>
<dbReference type="SUPFAM" id="SSF53756">
    <property type="entry name" value="UDP-Glycosyltransferase/glycogen phosphorylase"/>
    <property type="match status" value="1"/>
</dbReference>
<dbReference type="GO" id="GO:0009244">
    <property type="term" value="P:lipopolysaccharide core region biosynthetic process"/>
    <property type="evidence" value="ECO:0007669"/>
    <property type="project" value="TreeGrafter"/>
</dbReference>
<dbReference type="STRING" id="489703.SAMN04488038_103107"/>
<keyword evidence="1" id="KW-0328">Glycosyltransferase</keyword>
<evidence type="ECO:0000313" key="4">
    <source>
        <dbReference type="Proteomes" id="UP000199233"/>
    </source>
</evidence>
<dbReference type="GO" id="GO:0008713">
    <property type="term" value="F:ADP-heptose-lipopolysaccharide heptosyltransferase activity"/>
    <property type="evidence" value="ECO:0007669"/>
    <property type="project" value="TreeGrafter"/>
</dbReference>
<reference evidence="4" key="1">
    <citation type="submission" date="2016-10" db="EMBL/GenBank/DDBJ databases">
        <authorList>
            <person name="Varghese N."/>
            <person name="Submissions S."/>
        </authorList>
    </citation>
    <scope>NUCLEOTIDE SEQUENCE [LARGE SCALE GENOMIC DNA]</scope>
    <source>
        <strain evidence="4">DSM 25927</strain>
    </source>
</reference>
<name>A0A1H9CMD4_9GAMM</name>
<sequence length="358" mass="38644">MSQATTALTLPPPADPQAPRILVVRVSALGDIVFASSLLDGLRRRWPRARIHWLAQAGLAGILREDPRVDEVITLTPQTLKSPAALWRLRRQLRARRYDYVLEAQGLFKSRLLAALAGGTRIGFASKEPGSFLIHHLLPKGGEIRDISSEYRYLAQRLTGEYAGPPRLQPSAAQRDSVQARARALGLAGGFIAFCPFTTRPQKHWFESRWAELAGALAQQGETRPIALFGGPGDAEAAARILAAAAVPIVNLVGQTKVAELPAWLAQAQLVIGVDTGLTHIGIAVQTPTVALFGSTCPYLQLGSAGEEARLRVLYEALPCSPCRRSPTCEGRYDCMRQLTVDRVTSAAAGLLRAAPGR</sequence>
<dbReference type="Gene3D" id="3.40.50.2000">
    <property type="entry name" value="Glycogen Phosphorylase B"/>
    <property type="match status" value="2"/>
</dbReference>
<gene>
    <name evidence="3" type="ORF">SAMN04488038_103107</name>
</gene>
<evidence type="ECO:0000313" key="3">
    <source>
        <dbReference type="EMBL" id="SEQ02376.1"/>
    </source>
</evidence>
<dbReference type="InterPro" id="IPR051199">
    <property type="entry name" value="LPS_LOS_Heptosyltrfase"/>
</dbReference>
<evidence type="ECO:0000256" key="1">
    <source>
        <dbReference type="ARBA" id="ARBA00022676"/>
    </source>
</evidence>
<dbReference type="CDD" id="cd03789">
    <property type="entry name" value="GT9_LPS_heptosyltransferase"/>
    <property type="match status" value="1"/>
</dbReference>
<dbReference type="OrthoDB" id="9767552at2"/>
<dbReference type="RefSeq" id="WP_093283208.1">
    <property type="nucleotide sequence ID" value="NZ_FOFS01000003.1"/>
</dbReference>
<accession>A0A1H9CMD4</accession>
<proteinExistence type="predicted"/>
<dbReference type="PANTHER" id="PTHR30160">
    <property type="entry name" value="TETRAACYLDISACCHARIDE 4'-KINASE-RELATED"/>
    <property type="match status" value="1"/>
</dbReference>
<dbReference type="AlphaFoldDB" id="A0A1H9CMD4"/>
<dbReference type="InterPro" id="IPR002201">
    <property type="entry name" value="Glyco_trans_9"/>
</dbReference>
<evidence type="ECO:0000256" key="2">
    <source>
        <dbReference type="ARBA" id="ARBA00022679"/>
    </source>
</evidence>
<organism evidence="3 4">
    <name type="scientific">Solimonas aquatica</name>
    <dbReference type="NCBI Taxonomy" id="489703"/>
    <lineage>
        <taxon>Bacteria</taxon>
        <taxon>Pseudomonadati</taxon>
        <taxon>Pseudomonadota</taxon>
        <taxon>Gammaproteobacteria</taxon>
        <taxon>Nevskiales</taxon>
        <taxon>Nevskiaceae</taxon>
        <taxon>Solimonas</taxon>
    </lineage>
</organism>
<dbReference type="EMBL" id="FOFS01000003">
    <property type="protein sequence ID" value="SEQ02376.1"/>
    <property type="molecule type" value="Genomic_DNA"/>
</dbReference>
<dbReference type="GO" id="GO:0005829">
    <property type="term" value="C:cytosol"/>
    <property type="evidence" value="ECO:0007669"/>
    <property type="project" value="TreeGrafter"/>
</dbReference>
<keyword evidence="4" id="KW-1185">Reference proteome</keyword>